<dbReference type="EMBL" id="CP157743">
    <property type="protein sequence ID" value="XBS21324.1"/>
    <property type="molecule type" value="Genomic_DNA"/>
</dbReference>
<evidence type="ECO:0000313" key="2">
    <source>
        <dbReference type="EMBL" id="XBS21324.1"/>
    </source>
</evidence>
<dbReference type="KEGG" id="mech:Q9L42_004140"/>
<keyword evidence="1" id="KW-1133">Transmembrane helix</keyword>
<keyword evidence="1" id="KW-0812">Transmembrane</keyword>
<organism evidence="2 3">
    <name type="scientific">Methylomarinum roseum</name>
    <dbReference type="NCBI Taxonomy" id="3067653"/>
    <lineage>
        <taxon>Bacteria</taxon>
        <taxon>Pseudomonadati</taxon>
        <taxon>Pseudomonadota</taxon>
        <taxon>Gammaproteobacteria</taxon>
        <taxon>Methylococcales</taxon>
        <taxon>Methylococcaceae</taxon>
        <taxon>Methylomarinum</taxon>
    </lineage>
</organism>
<dbReference type="Proteomes" id="UP001225378">
    <property type="component" value="Chromosome"/>
</dbReference>
<feature type="transmembrane region" description="Helical" evidence="1">
    <location>
        <begin position="32"/>
        <end position="50"/>
    </location>
</feature>
<sequence>MSSHANHGAKGAVKAGAIATGSGLGARILGGAARHPVLLFGVGVVAGIYLHKYRQQINEASCCETEE</sequence>
<protein>
    <submittedName>
        <fullName evidence="2">Uncharacterized protein</fullName>
    </submittedName>
</protein>
<evidence type="ECO:0000313" key="3">
    <source>
        <dbReference type="Proteomes" id="UP001225378"/>
    </source>
</evidence>
<accession>A0AAU7NWI6</accession>
<proteinExistence type="predicted"/>
<name>A0AAU7NWI6_9GAMM</name>
<keyword evidence="3" id="KW-1185">Reference proteome</keyword>
<gene>
    <name evidence="2" type="ORF">Q9L42_004140</name>
</gene>
<reference evidence="2 3" key="1">
    <citation type="journal article" date="2024" name="Microbiology">
        <title>Methylomarinum rosea sp. nov., a novel halophilic methanotrophic bacterium from the hypersaline Lake Elton.</title>
        <authorList>
            <person name="Suleimanov R.Z."/>
            <person name="Oshkin I.Y."/>
            <person name="Danilova O.V."/>
            <person name="Suzina N.E."/>
            <person name="Dedysh S.N."/>
        </authorList>
    </citation>
    <scope>NUCLEOTIDE SEQUENCE [LARGE SCALE GENOMIC DNA]</scope>
    <source>
        <strain evidence="2 3">Ch1-1</strain>
    </source>
</reference>
<evidence type="ECO:0000256" key="1">
    <source>
        <dbReference type="SAM" id="Phobius"/>
    </source>
</evidence>
<dbReference type="AlphaFoldDB" id="A0AAU7NWI6"/>
<keyword evidence="1" id="KW-0472">Membrane</keyword>
<dbReference type="RefSeq" id="WP_349432023.1">
    <property type="nucleotide sequence ID" value="NZ_CP157743.1"/>
</dbReference>